<dbReference type="PANTHER" id="PTHR47074">
    <property type="entry name" value="BNAC02G40300D PROTEIN"/>
    <property type="match status" value="1"/>
</dbReference>
<evidence type="ECO:0000259" key="1">
    <source>
        <dbReference type="Pfam" id="PF13456"/>
    </source>
</evidence>
<organism evidence="2 3">
    <name type="scientific">Liquidambar formosana</name>
    <name type="common">Formosan gum</name>
    <dbReference type="NCBI Taxonomy" id="63359"/>
    <lineage>
        <taxon>Eukaryota</taxon>
        <taxon>Viridiplantae</taxon>
        <taxon>Streptophyta</taxon>
        <taxon>Embryophyta</taxon>
        <taxon>Tracheophyta</taxon>
        <taxon>Spermatophyta</taxon>
        <taxon>Magnoliopsida</taxon>
        <taxon>eudicotyledons</taxon>
        <taxon>Gunneridae</taxon>
        <taxon>Pentapetalae</taxon>
        <taxon>Saxifragales</taxon>
        <taxon>Altingiaceae</taxon>
        <taxon>Liquidambar</taxon>
    </lineage>
</organism>
<dbReference type="AlphaFoldDB" id="A0AAP0NDB7"/>
<reference evidence="2 3" key="1">
    <citation type="journal article" date="2024" name="Plant J.">
        <title>Genome sequences and population genomics reveal climatic adaptation and genomic divergence between two closely related sweetgum species.</title>
        <authorList>
            <person name="Xu W.Q."/>
            <person name="Ren C.Q."/>
            <person name="Zhang X.Y."/>
            <person name="Comes H.P."/>
            <person name="Liu X.H."/>
            <person name="Li Y.G."/>
            <person name="Kettle C.J."/>
            <person name="Jalonen R."/>
            <person name="Gaisberger H."/>
            <person name="Ma Y.Z."/>
            <person name="Qiu Y.X."/>
        </authorList>
    </citation>
    <scope>NUCLEOTIDE SEQUENCE [LARGE SCALE GENOMIC DNA]</scope>
    <source>
        <strain evidence="2">Hangzhou</strain>
    </source>
</reference>
<proteinExistence type="predicted"/>
<dbReference type="Pfam" id="PF13456">
    <property type="entry name" value="RVT_3"/>
    <property type="match status" value="1"/>
</dbReference>
<gene>
    <name evidence="2" type="ORF">L1049_001453</name>
</gene>
<keyword evidence="3" id="KW-1185">Reference proteome</keyword>
<dbReference type="EMBL" id="JBBPBK010000015">
    <property type="protein sequence ID" value="KAK9269675.1"/>
    <property type="molecule type" value="Genomic_DNA"/>
</dbReference>
<dbReference type="GO" id="GO:0004523">
    <property type="term" value="F:RNA-DNA hybrid ribonuclease activity"/>
    <property type="evidence" value="ECO:0007669"/>
    <property type="project" value="InterPro"/>
</dbReference>
<feature type="domain" description="RNase H type-1" evidence="1">
    <location>
        <begin position="71"/>
        <end position="189"/>
    </location>
</feature>
<evidence type="ECO:0000313" key="3">
    <source>
        <dbReference type="Proteomes" id="UP001415857"/>
    </source>
</evidence>
<name>A0AAP0NDB7_LIQFO</name>
<dbReference type="InterPro" id="IPR052929">
    <property type="entry name" value="RNase_H-like_EbsB-rel"/>
</dbReference>
<dbReference type="GO" id="GO:0003676">
    <property type="term" value="F:nucleic acid binding"/>
    <property type="evidence" value="ECO:0007669"/>
    <property type="project" value="InterPro"/>
</dbReference>
<comment type="caution">
    <text evidence="2">The sequence shown here is derived from an EMBL/GenBank/DDBJ whole genome shotgun (WGS) entry which is preliminary data.</text>
</comment>
<sequence>MEIIWRCRNQKIFEGILPDFELLSQQLNARVHEYSSTFYAEVSIPEVVHSIPFTEVPVRWELPLEAFIKFNFDAAVGANHSCSACVARNHHGKVLGAWAIQVMGSDPLLAEAEAARLALRVAKLMVWDKCIFEGDALNVVTSIYAPHCCPWAIEVIICDIVAGLKDTPCSLFRKVPKMINGAAHAMARWSLCDGFAGFLPSNALPESVLDACRLDGCSWD</sequence>
<accession>A0AAP0NDB7</accession>
<dbReference type="PANTHER" id="PTHR47074:SF11">
    <property type="entry name" value="REVERSE TRANSCRIPTASE-LIKE PROTEIN"/>
    <property type="match status" value="1"/>
</dbReference>
<protein>
    <recommendedName>
        <fullName evidence="1">RNase H type-1 domain-containing protein</fullName>
    </recommendedName>
</protein>
<evidence type="ECO:0000313" key="2">
    <source>
        <dbReference type="EMBL" id="KAK9269675.1"/>
    </source>
</evidence>
<dbReference type="InterPro" id="IPR002156">
    <property type="entry name" value="RNaseH_domain"/>
</dbReference>
<dbReference type="Proteomes" id="UP001415857">
    <property type="component" value="Unassembled WGS sequence"/>
</dbReference>